<dbReference type="Proteomes" id="UP000070401">
    <property type="component" value="Unassembled WGS sequence"/>
</dbReference>
<gene>
    <name evidence="1" type="ORF">HMPREF3221_00282</name>
</gene>
<dbReference type="RefSeq" id="WP_060797892.1">
    <property type="nucleotide sequence ID" value="NZ_KQ956625.1"/>
</dbReference>
<accession>A0A133PAV7</accession>
<name>A0A133PAV7_FUSNU</name>
<keyword evidence="2" id="KW-1185">Reference proteome</keyword>
<comment type="caution">
    <text evidence="1">The sequence shown here is derived from an EMBL/GenBank/DDBJ whole genome shotgun (WGS) entry which is preliminary data.</text>
</comment>
<organism evidence="1 2">
    <name type="scientific">Fusobacterium nucleatum</name>
    <dbReference type="NCBI Taxonomy" id="851"/>
    <lineage>
        <taxon>Bacteria</taxon>
        <taxon>Fusobacteriati</taxon>
        <taxon>Fusobacteriota</taxon>
        <taxon>Fusobacteriia</taxon>
        <taxon>Fusobacteriales</taxon>
        <taxon>Fusobacteriaceae</taxon>
        <taxon>Fusobacterium</taxon>
    </lineage>
</organism>
<evidence type="ECO:0000313" key="1">
    <source>
        <dbReference type="EMBL" id="KXA25719.1"/>
    </source>
</evidence>
<dbReference type="EMBL" id="LRPY01000025">
    <property type="protein sequence ID" value="KXA25719.1"/>
    <property type="molecule type" value="Genomic_DNA"/>
</dbReference>
<dbReference type="PATRIC" id="fig|851.8.peg.281"/>
<reference evidence="2" key="1">
    <citation type="submission" date="2016-01" db="EMBL/GenBank/DDBJ databases">
        <authorList>
            <person name="Mitreva M."/>
            <person name="Pepin K.H."/>
            <person name="Mihindukulasuriya K.A."/>
            <person name="Fulton R."/>
            <person name="Fronick C."/>
            <person name="O'Laughlin M."/>
            <person name="Miner T."/>
            <person name="Herter B."/>
            <person name="Rosa B.A."/>
            <person name="Cordes M."/>
            <person name="Tomlinson C."/>
            <person name="Wollam A."/>
            <person name="Palsikar V.B."/>
            <person name="Mardis E.R."/>
            <person name="Wilson R.K."/>
        </authorList>
    </citation>
    <scope>NUCLEOTIDE SEQUENCE [LARGE SCALE GENOMIC DNA]</scope>
    <source>
        <strain evidence="2">MJR7757B</strain>
    </source>
</reference>
<protein>
    <submittedName>
        <fullName evidence="1">Uncharacterized protein</fullName>
    </submittedName>
</protein>
<sequence length="123" mass="14944">MRMKEEFLKMLEGLNEKTERKIKKLEDFIFFLGTFQNYFSNKKLIKKNSDIVYILEKEFNIKFAEYVKKSRPLILGKSIKYFFDNINDLEINDLLIHCIKLLSYQIEGKKIDSETWDSFYKKF</sequence>
<evidence type="ECO:0000313" key="2">
    <source>
        <dbReference type="Proteomes" id="UP000070401"/>
    </source>
</evidence>
<proteinExistence type="predicted"/>
<dbReference type="AlphaFoldDB" id="A0A133PAV7"/>